<keyword evidence="3" id="KW-1185">Reference proteome</keyword>
<proteinExistence type="predicted"/>
<evidence type="ECO:0000313" key="3">
    <source>
        <dbReference type="Proteomes" id="UP000044841"/>
    </source>
</evidence>
<reference evidence="2 3" key="1">
    <citation type="submission" date="2015-07" db="EMBL/GenBank/DDBJ databases">
        <authorList>
            <person name="Noorani M."/>
        </authorList>
    </citation>
    <scope>NUCLEOTIDE SEQUENCE [LARGE SCALE GENOMIC DNA]</scope>
    <source>
        <strain evidence="2">BBA 69670</strain>
    </source>
</reference>
<evidence type="ECO:0000256" key="1">
    <source>
        <dbReference type="SAM" id="SignalP"/>
    </source>
</evidence>
<name>A0A0K6FM57_9AGAM</name>
<feature type="signal peptide" evidence="1">
    <location>
        <begin position="1"/>
        <end position="19"/>
    </location>
</feature>
<dbReference type="InterPro" id="IPR009030">
    <property type="entry name" value="Growth_fac_rcpt_cys_sf"/>
</dbReference>
<dbReference type="AlphaFoldDB" id="A0A0K6FM57"/>
<dbReference type="Proteomes" id="UP000044841">
    <property type="component" value="Unassembled WGS sequence"/>
</dbReference>
<evidence type="ECO:0000313" key="2">
    <source>
        <dbReference type="EMBL" id="CUA67243.1"/>
    </source>
</evidence>
<organism evidence="2 3">
    <name type="scientific">Rhizoctonia solani</name>
    <dbReference type="NCBI Taxonomy" id="456999"/>
    <lineage>
        <taxon>Eukaryota</taxon>
        <taxon>Fungi</taxon>
        <taxon>Dikarya</taxon>
        <taxon>Basidiomycota</taxon>
        <taxon>Agaricomycotina</taxon>
        <taxon>Agaricomycetes</taxon>
        <taxon>Cantharellales</taxon>
        <taxon>Ceratobasidiaceae</taxon>
        <taxon>Rhizoctonia</taxon>
    </lineage>
</organism>
<protein>
    <submittedName>
        <fullName evidence="2">Uncharacterized protein</fullName>
    </submittedName>
</protein>
<keyword evidence="1" id="KW-0732">Signal</keyword>
<dbReference type="SUPFAM" id="SSF57184">
    <property type="entry name" value="Growth factor receptor domain"/>
    <property type="match status" value="1"/>
</dbReference>
<sequence length="444" mass="49654">MLGLKALLILAAYICITVAAPPSSSGANVDPIPPDPDPPQDCPEGQWFWEAVSRCIPNTKKRRIIQDTSGIYLCPEYWIWNEELNHCAPRAPNVGEHRCPIGYLWKKYRFVCIRADSAQPNPQCGPGEWYWEAKSRCVPTINRHERFRSPDNYQCPGNWYWNNNFRHCVPRRAESELALFIRLLSSPINVHPTSGPGASALMYVCLLASLEKPPLLLTAISVLTDGIGIRFFSVALPPPLPLELLVLVNITKTVSALLVCLCESPTTENLDPPQSCPPGQWLWKVKAKHVCLLILAPETANPPPDGYTCPENWSWHHDLNHCVPSRPKDASKACTTGLLLDNTRFHCVVDPNPMSTLPPEWNICPENQWLWKTTGKCLPNGGTGKLPPARLGIVCPEFWYWHPDNHCAPPLPKNLGSYCPDGHKWDHGSSTCEVDPLQINAREA</sequence>
<dbReference type="EMBL" id="CYGV01000061">
    <property type="protein sequence ID" value="CUA67243.1"/>
    <property type="molecule type" value="Genomic_DNA"/>
</dbReference>
<gene>
    <name evidence="2" type="ORF">RSOLAG22IIIB_13337</name>
</gene>
<feature type="chain" id="PRO_5005502235" evidence="1">
    <location>
        <begin position="20"/>
        <end position="444"/>
    </location>
</feature>
<accession>A0A0K6FM57</accession>